<name>A0ABW3KZ93_9BACI</name>
<evidence type="ECO:0000256" key="1">
    <source>
        <dbReference type="SAM" id="MobiDB-lite"/>
    </source>
</evidence>
<feature type="compositionally biased region" description="Acidic residues" evidence="1">
    <location>
        <begin position="51"/>
        <end position="76"/>
    </location>
</feature>
<keyword evidence="4" id="KW-1185">Reference proteome</keyword>
<dbReference type="PROSITE" id="PS51257">
    <property type="entry name" value="PROKAR_LIPOPROTEIN"/>
    <property type="match status" value="1"/>
</dbReference>
<feature type="region of interest" description="Disordered" evidence="1">
    <location>
        <begin position="34"/>
        <end position="76"/>
    </location>
</feature>
<dbReference type="InterPro" id="IPR019606">
    <property type="entry name" value="GerMN"/>
</dbReference>
<evidence type="ECO:0000313" key="4">
    <source>
        <dbReference type="Proteomes" id="UP001596990"/>
    </source>
</evidence>
<accession>A0ABW3KZ93</accession>
<feature type="domain" description="GerMN" evidence="2">
    <location>
        <begin position="112"/>
        <end position="203"/>
    </location>
</feature>
<dbReference type="Pfam" id="PF10646">
    <property type="entry name" value="Germane"/>
    <property type="match status" value="2"/>
</dbReference>
<comment type="caution">
    <text evidence="3">The sequence shown here is derived from an EMBL/GenBank/DDBJ whole genome shotgun (WGS) entry which is preliminary data.</text>
</comment>
<sequence length="373" mass="40661">MKKRVIGPVIIGFSSIVLLTGCLFEGEQSLEEIDSPQDVEYVENDSNSPEADAEDTAEVTGEDTTENTSEEGAGEEVAIEETVKRQLFLMDANGMVVPQTVEIPKSDSKEVARQALEYLVKDGPVTELLPNGFQAVLPAGTQILGLNPEANGTLVVDVSKEFANYRPEDEQKILQAMTFTLTQFEGVDRIKLWINGYEKDVMPVNGTPISDGVSRSNGINVHPGDVGDLMDSKAVTLYYPAQTESQDFYYVPVTTMIENEGSDNYEAVVQALLKGPAFDLPLLNAFNDKAELEGVQFDEGVLSLSFNEALLSNFEKKSVSEHVMKSLVMTLTEQNGVDAIQVNVEGVDQVFSEDGTSYAEPVTRSDVTGVESF</sequence>
<protein>
    <submittedName>
        <fullName evidence="3">GerMN domain-containing protein</fullName>
    </submittedName>
</protein>
<feature type="domain" description="GerMN" evidence="2">
    <location>
        <begin position="265"/>
        <end position="353"/>
    </location>
</feature>
<proteinExistence type="predicted"/>
<feature type="compositionally biased region" description="Acidic residues" evidence="1">
    <location>
        <begin position="34"/>
        <end position="43"/>
    </location>
</feature>
<reference evidence="4" key="1">
    <citation type="journal article" date="2019" name="Int. J. Syst. Evol. Microbiol.">
        <title>The Global Catalogue of Microorganisms (GCM) 10K type strain sequencing project: providing services to taxonomists for standard genome sequencing and annotation.</title>
        <authorList>
            <consortium name="The Broad Institute Genomics Platform"/>
            <consortium name="The Broad Institute Genome Sequencing Center for Infectious Disease"/>
            <person name="Wu L."/>
            <person name="Ma J."/>
        </authorList>
    </citation>
    <scope>NUCLEOTIDE SEQUENCE [LARGE SCALE GENOMIC DNA]</scope>
    <source>
        <strain evidence="4">CCUG 56607</strain>
    </source>
</reference>
<organism evidence="3 4">
    <name type="scientific">Thalassobacillus hwangdonensis</name>
    <dbReference type="NCBI Taxonomy" id="546108"/>
    <lineage>
        <taxon>Bacteria</taxon>
        <taxon>Bacillati</taxon>
        <taxon>Bacillota</taxon>
        <taxon>Bacilli</taxon>
        <taxon>Bacillales</taxon>
        <taxon>Bacillaceae</taxon>
        <taxon>Thalassobacillus</taxon>
    </lineage>
</organism>
<dbReference type="RefSeq" id="WP_386057841.1">
    <property type="nucleotide sequence ID" value="NZ_JBHTKL010000001.1"/>
</dbReference>
<gene>
    <name evidence="3" type="ORF">ACFQ2J_07040</name>
</gene>
<evidence type="ECO:0000259" key="2">
    <source>
        <dbReference type="SMART" id="SM00909"/>
    </source>
</evidence>
<dbReference type="SMART" id="SM00909">
    <property type="entry name" value="Germane"/>
    <property type="match status" value="2"/>
</dbReference>
<dbReference type="Proteomes" id="UP001596990">
    <property type="component" value="Unassembled WGS sequence"/>
</dbReference>
<dbReference type="EMBL" id="JBHTKL010000001">
    <property type="protein sequence ID" value="MFD1018950.1"/>
    <property type="molecule type" value="Genomic_DNA"/>
</dbReference>
<evidence type="ECO:0000313" key="3">
    <source>
        <dbReference type="EMBL" id="MFD1018950.1"/>
    </source>
</evidence>